<proteinExistence type="predicted"/>
<dbReference type="Gene3D" id="3.40.50.2300">
    <property type="match status" value="1"/>
</dbReference>
<dbReference type="PRINTS" id="PR00038">
    <property type="entry name" value="HTHLUXR"/>
</dbReference>
<keyword evidence="2" id="KW-0238">DNA-binding</keyword>
<dbReference type="GO" id="GO:0003677">
    <property type="term" value="F:DNA binding"/>
    <property type="evidence" value="ECO:0007669"/>
    <property type="project" value="UniProtKB-KW"/>
</dbReference>
<evidence type="ECO:0000259" key="4">
    <source>
        <dbReference type="PROSITE" id="PS50043"/>
    </source>
</evidence>
<evidence type="ECO:0000256" key="1">
    <source>
        <dbReference type="ARBA" id="ARBA00023015"/>
    </source>
</evidence>
<reference evidence="5" key="2">
    <citation type="submission" date="2021-09" db="EMBL/GenBank/DDBJ databases">
        <authorList>
            <person name="Gilroy R."/>
        </authorList>
    </citation>
    <scope>NUCLEOTIDE SEQUENCE</scope>
    <source>
        <strain evidence="5">CHK174-6876</strain>
    </source>
</reference>
<dbReference type="InterPro" id="IPR000792">
    <property type="entry name" value="Tscrpt_reg_LuxR_C"/>
</dbReference>
<evidence type="ECO:0000256" key="2">
    <source>
        <dbReference type="ARBA" id="ARBA00023125"/>
    </source>
</evidence>
<accession>A0A921F6V1</accession>
<gene>
    <name evidence="5" type="ORF">K8V00_02435</name>
</gene>
<dbReference type="CDD" id="cd06170">
    <property type="entry name" value="LuxR_C_like"/>
    <property type="match status" value="1"/>
</dbReference>
<dbReference type="PANTHER" id="PTHR44688:SF16">
    <property type="entry name" value="DNA-BINDING TRANSCRIPTIONAL ACTIVATOR DEVR_DOSR"/>
    <property type="match status" value="1"/>
</dbReference>
<dbReference type="EMBL" id="DYXG01000021">
    <property type="protein sequence ID" value="HJE96455.1"/>
    <property type="molecule type" value="Genomic_DNA"/>
</dbReference>
<dbReference type="PANTHER" id="PTHR44688">
    <property type="entry name" value="DNA-BINDING TRANSCRIPTIONAL ACTIVATOR DEVR_DOSR"/>
    <property type="match status" value="1"/>
</dbReference>
<reference evidence="5" key="1">
    <citation type="journal article" date="2021" name="PeerJ">
        <title>Extensive microbial diversity within the chicken gut microbiome revealed by metagenomics and culture.</title>
        <authorList>
            <person name="Gilroy R."/>
            <person name="Ravi A."/>
            <person name="Getino M."/>
            <person name="Pursley I."/>
            <person name="Horton D.L."/>
            <person name="Alikhan N.F."/>
            <person name="Baker D."/>
            <person name="Gharbi K."/>
            <person name="Hall N."/>
            <person name="Watson M."/>
            <person name="Adriaenssens E.M."/>
            <person name="Foster-Nyarko E."/>
            <person name="Jarju S."/>
            <person name="Secka A."/>
            <person name="Antonio M."/>
            <person name="Oren A."/>
            <person name="Chaudhuri R.R."/>
            <person name="La Ragione R."/>
            <person name="Hildebrand F."/>
            <person name="Pallen M.J."/>
        </authorList>
    </citation>
    <scope>NUCLEOTIDE SEQUENCE</scope>
    <source>
        <strain evidence="5">CHK174-6876</strain>
    </source>
</reference>
<dbReference type="InterPro" id="IPR016032">
    <property type="entry name" value="Sig_transdc_resp-reg_C-effctor"/>
</dbReference>
<organism evidence="5 6">
    <name type="scientific">Ligilactobacillus acidipiscis</name>
    <dbReference type="NCBI Taxonomy" id="89059"/>
    <lineage>
        <taxon>Bacteria</taxon>
        <taxon>Bacillati</taxon>
        <taxon>Bacillota</taxon>
        <taxon>Bacilli</taxon>
        <taxon>Lactobacillales</taxon>
        <taxon>Lactobacillaceae</taxon>
        <taxon>Ligilactobacillus</taxon>
    </lineage>
</organism>
<dbReference type="SMART" id="SM00421">
    <property type="entry name" value="HTH_LUXR"/>
    <property type="match status" value="1"/>
</dbReference>
<protein>
    <submittedName>
        <fullName evidence="5">Response regulator transcription factor</fullName>
    </submittedName>
</protein>
<dbReference type="GO" id="GO:0006355">
    <property type="term" value="P:regulation of DNA-templated transcription"/>
    <property type="evidence" value="ECO:0007669"/>
    <property type="project" value="InterPro"/>
</dbReference>
<dbReference type="PROSITE" id="PS00622">
    <property type="entry name" value="HTH_LUXR_1"/>
    <property type="match status" value="1"/>
</dbReference>
<dbReference type="AlphaFoldDB" id="A0A921F6V1"/>
<name>A0A921F6V1_9LACO</name>
<dbReference type="Pfam" id="PF00196">
    <property type="entry name" value="GerE"/>
    <property type="match status" value="1"/>
</dbReference>
<evidence type="ECO:0000313" key="6">
    <source>
        <dbReference type="Proteomes" id="UP000707535"/>
    </source>
</evidence>
<dbReference type="PROSITE" id="PS50043">
    <property type="entry name" value="HTH_LUXR_2"/>
    <property type="match status" value="1"/>
</dbReference>
<sequence length="227" mass="25376">MVDVMVLTKKVIVGRALQIVLNNFQKIHADLAAEGKIAINSENTFDVILIDVDIGDFERSLVLKSPLKNNKIIMIKFLENDFLEYQFVLSTCLGYVLQTKEVSVEGLYADILGNATGKHSAQTPETAKVCKLFSELACPENTIQVEEDSLQDISSSEWDIIRNIGLGLTNKEISAKMYLSVGTVRNYLSNILSKLNFRDRTQLAIWANQSGIMNEVSRQDFSSSYLS</sequence>
<dbReference type="SUPFAM" id="SSF46894">
    <property type="entry name" value="C-terminal effector domain of the bipartite response regulators"/>
    <property type="match status" value="1"/>
</dbReference>
<feature type="domain" description="HTH luxR-type" evidence="4">
    <location>
        <begin position="146"/>
        <end position="211"/>
    </location>
</feature>
<keyword evidence="3" id="KW-0804">Transcription</keyword>
<comment type="caution">
    <text evidence="5">The sequence shown here is derived from an EMBL/GenBank/DDBJ whole genome shotgun (WGS) entry which is preliminary data.</text>
</comment>
<evidence type="ECO:0000256" key="3">
    <source>
        <dbReference type="ARBA" id="ARBA00023163"/>
    </source>
</evidence>
<evidence type="ECO:0000313" key="5">
    <source>
        <dbReference type="EMBL" id="HJE96455.1"/>
    </source>
</evidence>
<dbReference type="Proteomes" id="UP000707535">
    <property type="component" value="Unassembled WGS sequence"/>
</dbReference>
<keyword evidence="1" id="KW-0805">Transcription regulation</keyword>